<accession>A0AAW0RAK0</accession>
<reference evidence="2 3" key="1">
    <citation type="submission" date="2023-01" db="EMBL/GenBank/DDBJ databases">
        <title>Analysis of 21 Apiospora genomes using comparative genomics revels a genus with tremendous synthesis potential of carbohydrate active enzymes and secondary metabolites.</title>
        <authorList>
            <person name="Sorensen T."/>
        </authorList>
    </citation>
    <scope>NUCLEOTIDE SEQUENCE [LARGE SCALE GENOMIC DNA]</scope>
    <source>
        <strain evidence="2 3">CBS 117206</strain>
    </source>
</reference>
<sequence>MSQSEHFETNQPTDLAFEVITTYSYIPGPITEDNIAAIQSVTEPTYSIRICSPAIIHALRTVVQYYPDHDLNGVDIRVSWPYCILVHHYDELQEFAKIRSGLPHGALCMRDRLVIEHMETLIQYLDDTVMEGVRAEMERNARGFYTYDHAWVSHKPGRTLLVNQKSATDWKAGVIKSISGGIFKNPPEEWATMFWSLQYDGAFLSRTLQTTFQSRFDGEVGFEECGEKILETAETDDSKDPVVEELAHWGRIYCRLLKNQCMHHKGQSPTFPNQQIDGLVMADAKSAVLINRPGPRMLTDDLRQGGWRCSCSVCISTQADDHEPGFEALYEDYQAIVQVHVKNLRDPEFDETMIESLIINEGTKQTLTSLAKSFARRNKAGEEIPKPMWSADFVLGKGTGLTFLLHGKPGVGKTLTAECIAAFTKRPLMILTSSDIGVEAKEVEGNLTKHFRNAKNWGAVLLIDEADVFMERRTTADLTRNSLVAGFLRALEYYEGILFLTTNRVGSFDDAFISRVHVQLYYPEFDDEQRQKVWKTFIDKLGRDRGGYMRLNMAAKEYIEQINKSSLKWNGREIRNGTFRQPMHAVSTS</sequence>
<dbReference type="Pfam" id="PF23232">
    <property type="entry name" value="AAA_lid_13"/>
    <property type="match status" value="1"/>
</dbReference>
<dbReference type="GO" id="GO:0005524">
    <property type="term" value="F:ATP binding"/>
    <property type="evidence" value="ECO:0007669"/>
    <property type="project" value="InterPro"/>
</dbReference>
<dbReference type="SUPFAM" id="SSF52540">
    <property type="entry name" value="P-loop containing nucleoside triphosphate hydrolases"/>
    <property type="match status" value="1"/>
</dbReference>
<dbReference type="CDD" id="cd19481">
    <property type="entry name" value="RecA-like_protease"/>
    <property type="match status" value="1"/>
</dbReference>
<dbReference type="PANTHER" id="PTHR46411:SF4">
    <property type="entry name" value="AAA+ ATPASE DOMAIN-CONTAINING PROTEIN"/>
    <property type="match status" value="1"/>
</dbReference>
<dbReference type="Pfam" id="PF00004">
    <property type="entry name" value="AAA"/>
    <property type="match status" value="1"/>
</dbReference>
<dbReference type="PANTHER" id="PTHR46411">
    <property type="entry name" value="FAMILY ATPASE, PUTATIVE-RELATED"/>
    <property type="match status" value="1"/>
</dbReference>
<gene>
    <name evidence="2" type="ORF">PG999_003153</name>
</gene>
<evidence type="ECO:0000313" key="3">
    <source>
        <dbReference type="Proteomes" id="UP001392437"/>
    </source>
</evidence>
<comment type="caution">
    <text evidence="2">The sequence shown here is derived from an EMBL/GenBank/DDBJ whole genome shotgun (WGS) entry which is preliminary data.</text>
</comment>
<dbReference type="SMART" id="SM00382">
    <property type="entry name" value="AAA"/>
    <property type="match status" value="1"/>
</dbReference>
<evidence type="ECO:0000259" key="1">
    <source>
        <dbReference type="SMART" id="SM00382"/>
    </source>
</evidence>
<protein>
    <recommendedName>
        <fullName evidence="1">AAA+ ATPase domain-containing protein</fullName>
    </recommendedName>
</protein>
<dbReference type="GO" id="GO:0016887">
    <property type="term" value="F:ATP hydrolysis activity"/>
    <property type="evidence" value="ECO:0007669"/>
    <property type="project" value="InterPro"/>
</dbReference>
<dbReference type="AlphaFoldDB" id="A0AAW0RAK0"/>
<dbReference type="InterPro" id="IPR027417">
    <property type="entry name" value="P-loop_NTPase"/>
</dbReference>
<dbReference type="Gene3D" id="3.40.50.300">
    <property type="entry name" value="P-loop containing nucleotide triphosphate hydrolases"/>
    <property type="match status" value="1"/>
</dbReference>
<dbReference type="InterPro" id="IPR003593">
    <property type="entry name" value="AAA+_ATPase"/>
</dbReference>
<dbReference type="InterPro" id="IPR056599">
    <property type="entry name" value="AAA_lid_fung"/>
</dbReference>
<dbReference type="Proteomes" id="UP001392437">
    <property type="component" value="Unassembled WGS sequence"/>
</dbReference>
<dbReference type="EMBL" id="JAQQWP010000002">
    <property type="protein sequence ID" value="KAK8130773.1"/>
    <property type="molecule type" value="Genomic_DNA"/>
</dbReference>
<proteinExistence type="predicted"/>
<organism evidence="2 3">
    <name type="scientific">Apiospora kogelbergensis</name>
    <dbReference type="NCBI Taxonomy" id="1337665"/>
    <lineage>
        <taxon>Eukaryota</taxon>
        <taxon>Fungi</taxon>
        <taxon>Dikarya</taxon>
        <taxon>Ascomycota</taxon>
        <taxon>Pezizomycotina</taxon>
        <taxon>Sordariomycetes</taxon>
        <taxon>Xylariomycetidae</taxon>
        <taxon>Amphisphaeriales</taxon>
        <taxon>Apiosporaceae</taxon>
        <taxon>Apiospora</taxon>
    </lineage>
</organism>
<name>A0AAW0RAK0_9PEZI</name>
<dbReference type="InterPro" id="IPR003959">
    <property type="entry name" value="ATPase_AAA_core"/>
</dbReference>
<evidence type="ECO:0000313" key="2">
    <source>
        <dbReference type="EMBL" id="KAK8130773.1"/>
    </source>
</evidence>
<feature type="domain" description="AAA+ ATPase" evidence="1">
    <location>
        <begin position="399"/>
        <end position="526"/>
    </location>
</feature>
<keyword evidence="3" id="KW-1185">Reference proteome</keyword>